<proteinExistence type="predicted"/>
<reference evidence="2 3" key="1">
    <citation type="journal article" date="2021" name="Plant Biotechnol. J.">
        <title>Multi-omics assisted identification of the key and species-specific regulatory components of drought-tolerant mechanisms in Gossypium stocksii.</title>
        <authorList>
            <person name="Yu D."/>
            <person name="Ke L."/>
            <person name="Zhang D."/>
            <person name="Wu Y."/>
            <person name="Sun Y."/>
            <person name="Mei J."/>
            <person name="Sun J."/>
            <person name="Sun Y."/>
        </authorList>
    </citation>
    <scope>NUCLEOTIDE SEQUENCE [LARGE SCALE GENOMIC DNA]</scope>
    <source>
        <strain evidence="3">cv. E1</strain>
        <tissue evidence="2">Leaf</tissue>
    </source>
</reference>
<name>A0A9D3ZWT8_9ROSI</name>
<keyword evidence="3" id="KW-1185">Reference proteome</keyword>
<organism evidence="2 3">
    <name type="scientific">Gossypium stocksii</name>
    <dbReference type="NCBI Taxonomy" id="47602"/>
    <lineage>
        <taxon>Eukaryota</taxon>
        <taxon>Viridiplantae</taxon>
        <taxon>Streptophyta</taxon>
        <taxon>Embryophyta</taxon>
        <taxon>Tracheophyta</taxon>
        <taxon>Spermatophyta</taxon>
        <taxon>Magnoliopsida</taxon>
        <taxon>eudicotyledons</taxon>
        <taxon>Gunneridae</taxon>
        <taxon>Pentapetalae</taxon>
        <taxon>rosids</taxon>
        <taxon>malvids</taxon>
        <taxon>Malvales</taxon>
        <taxon>Malvaceae</taxon>
        <taxon>Malvoideae</taxon>
        <taxon>Gossypium</taxon>
    </lineage>
</organism>
<comment type="caution">
    <text evidence="2">The sequence shown here is derived from an EMBL/GenBank/DDBJ whole genome shotgun (WGS) entry which is preliminary data.</text>
</comment>
<dbReference type="InterPro" id="IPR002156">
    <property type="entry name" value="RNaseH_domain"/>
</dbReference>
<dbReference type="Pfam" id="PF13456">
    <property type="entry name" value="RVT_3"/>
    <property type="match status" value="1"/>
</dbReference>
<evidence type="ECO:0000259" key="1">
    <source>
        <dbReference type="Pfam" id="PF13456"/>
    </source>
</evidence>
<dbReference type="EMBL" id="JAIQCV010000008">
    <property type="protein sequence ID" value="KAH1072752.1"/>
    <property type="molecule type" value="Genomic_DNA"/>
</dbReference>
<dbReference type="GO" id="GO:0004523">
    <property type="term" value="F:RNA-DNA hybrid ribonuclease activity"/>
    <property type="evidence" value="ECO:0007669"/>
    <property type="project" value="InterPro"/>
</dbReference>
<dbReference type="AlphaFoldDB" id="A0A9D3ZWT8"/>
<evidence type="ECO:0000313" key="3">
    <source>
        <dbReference type="Proteomes" id="UP000828251"/>
    </source>
</evidence>
<protein>
    <recommendedName>
        <fullName evidence="1">RNase H type-1 domain-containing protein</fullName>
    </recommendedName>
</protein>
<dbReference type="GO" id="GO:0003676">
    <property type="term" value="F:nucleic acid binding"/>
    <property type="evidence" value="ECO:0007669"/>
    <property type="project" value="InterPro"/>
</dbReference>
<dbReference type="Proteomes" id="UP000828251">
    <property type="component" value="Unassembled WGS sequence"/>
</dbReference>
<feature type="domain" description="RNase H type-1" evidence="1">
    <location>
        <begin position="7"/>
        <end position="57"/>
    </location>
</feature>
<evidence type="ECO:0000313" key="2">
    <source>
        <dbReference type="EMBL" id="KAH1072752.1"/>
    </source>
</evidence>
<sequence length="60" mass="6869">MRWIEFNSDGVVSLYVQHTSIGGVQRDSNANWLRGYAMSFGKESIFKVEIRAMLEGLFII</sequence>
<gene>
    <name evidence="2" type="ORF">J1N35_025080</name>
</gene>
<dbReference type="OrthoDB" id="956692at2759"/>
<accession>A0A9D3ZWT8</accession>